<keyword evidence="14" id="KW-1185">Reference proteome</keyword>
<dbReference type="Proteomes" id="UP000283587">
    <property type="component" value="Unassembled WGS sequence"/>
</dbReference>
<evidence type="ECO:0000256" key="1">
    <source>
        <dbReference type="ARBA" id="ARBA00002442"/>
    </source>
</evidence>
<dbReference type="OrthoDB" id="7874534at2"/>
<reference evidence="14" key="1">
    <citation type="submission" date="2018-09" db="EMBL/GenBank/DDBJ databases">
        <title>Paracoccus onubensis nov. sp. a moderate halophilic bacterium isolated from Gruta de las Maravillas (Aracena, Spain).</title>
        <authorList>
            <person name="Jurado V."/>
            <person name="Gutierrez-Patricio S."/>
            <person name="Gonzalez-Pimentel J.L."/>
            <person name="Miller A.Z."/>
            <person name="Laiz L."/>
            <person name="Saiz-Jimenez C."/>
        </authorList>
    </citation>
    <scope>NUCLEOTIDE SEQUENCE [LARGE SCALE GENOMIC DNA]</scope>
    <source>
        <strain evidence="14">DSM 26381</strain>
    </source>
</reference>
<comment type="similarity">
    <text evidence="3 12">Belongs to the CcmD/CycX/HelD family.</text>
</comment>
<accession>A0A419A8R7</accession>
<evidence type="ECO:0000256" key="7">
    <source>
        <dbReference type="ARBA" id="ARBA00022519"/>
    </source>
</evidence>
<evidence type="ECO:0000313" key="13">
    <source>
        <dbReference type="EMBL" id="RJL18153.1"/>
    </source>
</evidence>
<dbReference type="GO" id="GO:0015886">
    <property type="term" value="P:heme transport"/>
    <property type="evidence" value="ECO:0007669"/>
    <property type="project" value="InterPro"/>
</dbReference>
<keyword evidence="7 12" id="KW-0997">Cell inner membrane</keyword>
<evidence type="ECO:0000256" key="11">
    <source>
        <dbReference type="ARBA" id="ARBA00023136"/>
    </source>
</evidence>
<dbReference type="RefSeq" id="WP_119897642.1">
    <property type="nucleotide sequence ID" value="NZ_QNRC01000025.1"/>
</dbReference>
<comment type="function">
    <text evidence="1 12">Required for the export of heme to the periplasm for the biogenesis of c-type cytochromes.</text>
</comment>
<comment type="caution">
    <text evidence="13">The sequence shown here is derived from an EMBL/GenBank/DDBJ whole genome shotgun (WGS) entry which is preliminary data.</text>
</comment>
<name>A0A419A8R7_9RHOB</name>
<keyword evidence="5 12" id="KW-0813">Transport</keyword>
<organism evidence="13 14">
    <name type="scientific">Paracoccus siganidrum</name>
    <dbReference type="NCBI Taxonomy" id="1276757"/>
    <lineage>
        <taxon>Bacteria</taxon>
        <taxon>Pseudomonadati</taxon>
        <taxon>Pseudomonadota</taxon>
        <taxon>Alphaproteobacteria</taxon>
        <taxon>Rhodobacterales</taxon>
        <taxon>Paracoccaceae</taxon>
        <taxon>Paracoccus</taxon>
    </lineage>
</organism>
<keyword evidence="10 12" id="KW-1133">Transmembrane helix</keyword>
<evidence type="ECO:0000256" key="3">
    <source>
        <dbReference type="ARBA" id="ARBA00008741"/>
    </source>
</evidence>
<dbReference type="AlphaFoldDB" id="A0A419A8R7"/>
<sequence>MIELGKYAATVLWSYGVSVALLAALIWQTVAANARARRELERQERNG</sequence>
<dbReference type="GO" id="GO:0005886">
    <property type="term" value="C:plasma membrane"/>
    <property type="evidence" value="ECO:0007669"/>
    <property type="project" value="UniProtKB-SubCell"/>
</dbReference>
<proteinExistence type="inferred from homology"/>
<evidence type="ECO:0000256" key="12">
    <source>
        <dbReference type="RuleBase" id="RU363101"/>
    </source>
</evidence>
<gene>
    <name evidence="13" type="primary">ccmD</name>
    <name evidence="13" type="ORF">D3P05_07940</name>
</gene>
<keyword evidence="8 12" id="KW-0812">Transmembrane</keyword>
<evidence type="ECO:0000256" key="4">
    <source>
        <dbReference type="ARBA" id="ARBA00016461"/>
    </source>
</evidence>
<keyword evidence="11 12" id="KW-0472">Membrane</keyword>
<evidence type="ECO:0000313" key="14">
    <source>
        <dbReference type="Proteomes" id="UP000283587"/>
    </source>
</evidence>
<evidence type="ECO:0000256" key="9">
    <source>
        <dbReference type="ARBA" id="ARBA00022748"/>
    </source>
</evidence>
<dbReference type="Pfam" id="PF04995">
    <property type="entry name" value="CcmD"/>
    <property type="match status" value="1"/>
</dbReference>
<evidence type="ECO:0000256" key="2">
    <source>
        <dbReference type="ARBA" id="ARBA00004377"/>
    </source>
</evidence>
<dbReference type="GO" id="GO:0017004">
    <property type="term" value="P:cytochrome complex assembly"/>
    <property type="evidence" value="ECO:0007669"/>
    <property type="project" value="UniProtKB-KW"/>
</dbReference>
<dbReference type="EMBL" id="QZEW01000027">
    <property type="protein sequence ID" value="RJL18153.1"/>
    <property type="molecule type" value="Genomic_DNA"/>
</dbReference>
<keyword evidence="9 12" id="KW-0201">Cytochrome c-type biogenesis</keyword>
<feature type="transmembrane region" description="Helical" evidence="12">
    <location>
        <begin position="12"/>
        <end position="32"/>
    </location>
</feature>
<evidence type="ECO:0000256" key="5">
    <source>
        <dbReference type="ARBA" id="ARBA00022448"/>
    </source>
</evidence>
<keyword evidence="6 12" id="KW-1003">Cell membrane</keyword>
<protein>
    <recommendedName>
        <fullName evidence="4 12">Heme exporter protein D</fullName>
    </recommendedName>
</protein>
<evidence type="ECO:0000256" key="6">
    <source>
        <dbReference type="ARBA" id="ARBA00022475"/>
    </source>
</evidence>
<evidence type="ECO:0000256" key="8">
    <source>
        <dbReference type="ARBA" id="ARBA00022692"/>
    </source>
</evidence>
<dbReference type="InterPro" id="IPR007078">
    <property type="entry name" value="Haem_export_protD_CcmD"/>
</dbReference>
<dbReference type="NCBIfam" id="TIGR03141">
    <property type="entry name" value="cytochro_ccmD"/>
    <property type="match status" value="1"/>
</dbReference>
<comment type="subcellular location">
    <subcellularLocation>
        <location evidence="2 12">Cell inner membrane</location>
        <topology evidence="2 12">Single-pass membrane protein</topology>
    </subcellularLocation>
</comment>
<evidence type="ECO:0000256" key="10">
    <source>
        <dbReference type="ARBA" id="ARBA00022989"/>
    </source>
</evidence>